<dbReference type="AlphaFoldDB" id="A0A4Y2QKG0"/>
<dbReference type="Proteomes" id="UP000499080">
    <property type="component" value="Unassembled WGS sequence"/>
</dbReference>
<comment type="caution">
    <text evidence="1">The sequence shown here is derived from an EMBL/GenBank/DDBJ whole genome shotgun (WGS) entry which is preliminary data.</text>
</comment>
<dbReference type="SUPFAM" id="SSF53098">
    <property type="entry name" value="Ribonuclease H-like"/>
    <property type="match status" value="1"/>
</dbReference>
<proteinExistence type="predicted"/>
<name>A0A4Y2QKG0_ARAVE</name>
<evidence type="ECO:0000313" key="2">
    <source>
        <dbReference type="EMBL" id="GBN63820.1"/>
    </source>
</evidence>
<accession>A0A4Y2QKG0</accession>
<dbReference type="EMBL" id="BGPR01014644">
    <property type="protein sequence ID" value="GBN66075.1"/>
    <property type="molecule type" value="Genomic_DNA"/>
</dbReference>
<gene>
    <name evidence="4" type="ORF">AVEN_112964_1</name>
    <name evidence="3" type="ORF">AVEN_1484_1</name>
    <name evidence="2" type="ORF">AVEN_190366_1</name>
    <name evidence="1" type="ORF">AVEN_233735_1</name>
</gene>
<evidence type="ECO:0000313" key="1">
    <source>
        <dbReference type="EMBL" id="GBN63814.1"/>
    </source>
</evidence>
<dbReference type="EMBL" id="BGPR01014625">
    <property type="protein sequence ID" value="GBN65995.1"/>
    <property type="molecule type" value="Genomic_DNA"/>
</dbReference>
<dbReference type="InterPro" id="IPR012337">
    <property type="entry name" value="RNaseH-like_sf"/>
</dbReference>
<dbReference type="InterPro" id="IPR036397">
    <property type="entry name" value="RNaseH_sf"/>
</dbReference>
<reference evidence="1 5" key="1">
    <citation type="journal article" date="2019" name="Sci. Rep.">
        <title>Orb-weaving spider Araneus ventricosus genome elucidates the spidroin gene catalogue.</title>
        <authorList>
            <person name="Kono N."/>
            <person name="Nakamura H."/>
            <person name="Ohtoshi R."/>
            <person name="Moran D.A.P."/>
            <person name="Shinohara A."/>
            <person name="Yoshida Y."/>
            <person name="Fujiwara M."/>
            <person name="Mori M."/>
            <person name="Tomita M."/>
            <person name="Arakawa K."/>
        </authorList>
    </citation>
    <scope>NUCLEOTIDE SEQUENCE [LARGE SCALE GENOMIC DNA]</scope>
</reference>
<dbReference type="EMBL" id="BGPR01014121">
    <property type="protein sequence ID" value="GBN63820.1"/>
    <property type="molecule type" value="Genomic_DNA"/>
</dbReference>
<evidence type="ECO:0000313" key="4">
    <source>
        <dbReference type="EMBL" id="GBN66075.1"/>
    </source>
</evidence>
<protein>
    <submittedName>
        <fullName evidence="1">Uncharacterized protein</fullName>
    </submittedName>
</protein>
<keyword evidence="5" id="KW-1185">Reference proteome</keyword>
<evidence type="ECO:0000313" key="3">
    <source>
        <dbReference type="EMBL" id="GBN65995.1"/>
    </source>
</evidence>
<dbReference type="GO" id="GO:0003676">
    <property type="term" value="F:nucleic acid binding"/>
    <property type="evidence" value="ECO:0007669"/>
    <property type="project" value="InterPro"/>
</dbReference>
<organism evidence="1 5">
    <name type="scientific">Araneus ventricosus</name>
    <name type="common">Orbweaver spider</name>
    <name type="synonym">Epeira ventricosa</name>
    <dbReference type="NCBI Taxonomy" id="182803"/>
    <lineage>
        <taxon>Eukaryota</taxon>
        <taxon>Metazoa</taxon>
        <taxon>Ecdysozoa</taxon>
        <taxon>Arthropoda</taxon>
        <taxon>Chelicerata</taxon>
        <taxon>Arachnida</taxon>
        <taxon>Araneae</taxon>
        <taxon>Araneomorphae</taxon>
        <taxon>Entelegynae</taxon>
        <taxon>Araneoidea</taxon>
        <taxon>Araneidae</taxon>
        <taxon>Araneus</taxon>
    </lineage>
</organism>
<dbReference type="EMBL" id="BGPR01014120">
    <property type="protein sequence ID" value="GBN63814.1"/>
    <property type="molecule type" value="Genomic_DNA"/>
</dbReference>
<evidence type="ECO:0000313" key="5">
    <source>
        <dbReference type="Proteomes" id="UP000499080"/>
    </source>
</evidence>
<dbReference type="Gene3D" id="3.30.420.10">
    <property type="entry name" value="Ribonuclease H-like superfamily/Ribonuclease H"/>
    <property type="match status" value="1"/>
</dbReference>
<sequence>MAVLDLHIPHQLVRDIQSLLTQNQNSLVRWIKAHVGYQSNKEADTVAKKASTEGVVVESLKPRCELKQRSQELLFLNGKIFGIMETLDALFIKCSKKIT</sequence>